<keyword evidence="1" id="KW-0732">Signal</keyword>
<feature type="signal peptide" evidence="1">
    <location>
        <begin position="1"/>
        <end position="24"/>
    </location>
</feature>
<organism evidence="2 3">
    <name type="scientific">Setaria viridis</name>
    <name type="common">Green bristlegrass</name>
    <name type="synonym">Setaria italica subsp. viridis</name>
    <dbReference type="NCBI Taxonomy" id="4556"/>
    <lineage>
        <taxon>Eukaryota</taxon>
        <taxon>Viridiplantae</taxon>
        <taxon>Streptophyta</taxon>
        <taxon>Embryophyta</taxon>
        <taxon>Tracheophyta</taxon>
        <taxon>Spermatophyta</taxon>
        <taxon>Magnoliopsida</taxon>
        <taxon>Liliopsida</taxon>
        <taxon>Poales</taxon>
        <taxon>Poaceae</taxon>
        <taxon>PACMAD clade</taxon>
        <taxon>Panicoideae</taxon>
        <taxon>Panicodae</taxon>
        <taxon>Paniceae</taxon>
        <taxon>Cenchrinae</taxon>
        <taxon>Setaria</taxon>
    </lineage>
</organism>
<protein>
    <recommendedName>
        <fullName evidence="4">Secreted protein</fullName>
    </recommendedName>
</protein>
<keyword evidence="3" id="KW-1185">Reference proteome</keyword>
<dbReference type="Gramene" id="TKV93213">
    <property type="protein sequence ID" value="TKV93213"/>
    <property type="gene ID" value="SEVIR_9G211433v2"/>
</dbReference>
<accession>A0A4U6SYL4</accession>
<evidence type="ECO:0000313" key="3">
    <source>
        <dbReference type="Proteomes" id="UP000298652"/>
    </source>
</evidence>
<proteinExistence type="predicted"/>
<dbReference type="EMBL" id="CM016560">
    <property type="protein sequence ID" value="TKV93213.1"/>
    <property type="molecule type" value="Genomic_DNA"/>
</dbReference>
<dbReference type="Proteomes" id="UP000298652">
    <property type="component" value="Chromosome 9"/>
</dbReference>
<dbReference type="AlphaFoldDB" id="A0A4U6SYL4"/>
<sequence length="63" mass="7501">MIPLPFKTSINFFLCAIFPMLCQHDHDAIVYCIRLQPLWHPCRFQFPSASRWFYSSKCVTSIF</sequence>
<evidence type="ECO:0000313" key="2">
    <source>
        <dbReference type="EMBL" id="TKV93213.1"/>
    </source>
</evidence>
<evidence type="ECO:0000256" key="1">
    <source>
        <dbReference type="SAM" id="SignalP"/>
    </source>
</evidence>
<evidence type="ECO:0008006" key="4">
    <source>
        <dbReference type="Google" id="ProtNLM"/>
    </source>
</evidence>
<name>A0A4U6SYL4_SETVI</name>
<feature type="chain" id="PRO_5020414218" description="Secreted protein" evidence="1">
    <location>
        <begin position="25"/>
        <end position="63"/>
    </location>
</feature>
<gene>
    <name evidence="2" type="ORF">SEVIR_9G211433v2</name>
</gene>
<reference evidence="2" key="1">
    <citation type="submission" date="2019-03" db="EMBL/GenBank/DDBJ databases">
        <title>WGS assembly of Setaria viridis.</title>
        <authorList>
            <person name="Huang P."/>
            <person name="Jenkins J."/>
            <person name="Grimwood J."/>
            <person name="Barry K."/>
            <person name="Healey A."/>
            <person name="Mamidi S."/>
            <person name="Sreedasyam A."/>
            <person name="Shu S."/>
            <person name="Feldman M."/>
            <person name="Wu J."/>
            <person name="Yu Y."/>
            <person name="Chen C."/>
            <person name="Johnson J."/>
            <person name="Rokhsar D."/>
            <person name="Baxter I."/>
            <person name="Schmutz J."/>
            <person name="Brutnell T."/>
            <person name="Kellogg E."/>
        </authorList>
    </citation>
    <scope>NUCLEOTIDE SEQUENCE [LARGE SCALE GENOMIC DNA]</scope>
</reference>